<dbReference type="InterPro" id="IPR013587">
    <property type="entry name" value="Nitrate/nitrite_sensing"/>
</dbReference>
<dbReference type="Pfam" id="PF08376">
    <property type="entry name" value="NIT"/>
    <property type="match status" value="1"/>
</dbReference>
<evidence type="ECO:0000256" key="8">
    <source>
        <dbReference type="SAM" id="MobiDB-lite"/>
    </source>
</evidence>
<feature type="domain" description="Histidine kinase" evidence="9">
    <location>
        <begin position="525"/>
        <end position="630"/>
    </location>
</feature>
<sequence>MGTPGRSRDRSIRSKIAGLLLVPLVSLIALWGVIASGSWVTSLDLRTHSTIWTNLHEPADQMIIELQRERLLSARRLGLGGDPDDTALTVQRSRTDNARKNFRQLALSDASRDASKDATRKQVDTLLVQLERLNEIRAEIDVQLSNRLRTLEAYNDISDAIFRMLETLALIDDIPTYQQGRVLMSLAFARELLTREQALVSGAMISDNTMTTDERTLLTQWVGNRRFLIDQSLAEFDPELREQYVDIISAPTYQQLRVFEEQLIGGAPLRAGGLNSWQESSDTVAGHLQTAQDNTAASLSKRAEPIADSILQGAYLVGGLGLAVVVASIIISMRLGSRLTSELFRLRQTALELAHGRLPMIVEKLRKGEEIDVERVAPPIATRGTTAEIHDVVRAFSAVQHTAVEAAVGQAQLRKGIGQVFLNLARRSQTLLHRQRIQLAHMQEHTHEPDSLEDLFRLDHLTTRMRRHAEGLIILSGATPGRGWRKPVPMLDVMRGASAEVEDYTRVTVLPMSSYSLQGSIVGDIIHMVAELVENATVFSPPNTAVHVRGEMAANGFVIEVEDRGLGVSQEKLADLNERLLNPPEFDLAESDRLGLFVVSRLAARHGIQVTLRTSPYGGTTAIVLIPAEFVIADEEEPAPPMIAIAGPVTAKNGTPSDSDPVTGPITPVPPLQTIHSIPRPTPPDQKAPRPAPPAPPARPAAAVEHITPSPTGDAPRTARDVPSKERTALPRRVRQANLAPQLREVQPLGSHGGERESRPDPENAQTRSPEEARLLLTSLQRGWNRGRQESELSEEGEK</sequence>
<evidence type="ECO:0000256" key="4">
    <source>
        <dbReference type="ARBA" id="ARBA00022679"/>
    </source>
</evidence>
<dbReference type="InterPro" id="IPR005467">
    <property type="entry name" value="His_kinase_dom"/>
</dbReference>
<dbReference type="RefSeq" id="WP_204024199.1">
    <property type="nucleotide sequence ID" value="NZ_BOOW01000012.1"/>
</dbReference>
<feature type="compositionally biased region" description="Pro residues" evidence="8">
    <location>
        <begin position="680"/>
        <end position="699"/>
    </location>
</feature>
<name>A0A919RFJ1_9ACTN</name>
<keyword evidence="7" id="KW-1133">Transmembrane helix</keyword>
<evidence type="ECO:0000256" key="1">
    <source>
        <dbReference type="ARBA" id="ARBA00000085"/>
    </source>
</evidence>
<evidence type="ECO:0000256" key="2">
    <source>
        <dbReference type="ARBA" id="ARBA00012438"/>
    </source>
</evidence>
<dbReference type="Proteomes" id="UP000606172">
    <property type="component" value="Unassembled WGS sequence"/>
</dbReference>
<dbReference type="GO" id="GO:0004673">
    <property type="term" value="F:protein histidine kinase activity"/>
    <property type="evidence" value="ECO:0007669"/>
    <property type="project" value="UniProtKB-EC"/>
</dbReference>
<reference evidence="11" key="1">
    <citation type="submission" date="2021-01" db="EMBL/GenBank/DDBJ databases">
        <title>Whole genome shotgun sequence of Sinosporangium siamense NBRC 109515.</title>
        <authorList>
            <person name="Komaki H."/>
            <person name="Tamura T."/>
        </authorList>
    </citation>
    <scope>NUCLEOTIDE SEQUENCE</scope>
    <source>
        <strain evidence="11">NBRC 109515</strain>
    </source>
</reference>
<evidence type="ECO:0000259" key="9">
    <source>
        <dbReference type="PROSITE" id="PS50109"/>
    </source>
</evidence>
<dbReference type="PANTHER" id="PTHR45436:SF5">
    <property type="entry name" value="SENSOR HISTIDINE KINASE TRCS"/>
    <property type="match status" value="1"/>
</dbReference>
<dbReference type="InterPro" id="IPR003594">
    <property type="entry name" value="HATPase_dom"/>
</dbReference>
<dbReference type="SMART" id="SM00387">
    <property type="entry name" value="HATPase_c"/>
    <property type="match status" value="1"/>
</dbReference>
<evidence type="ECO:0000256" key="5">
    <source>
        <dbReference type="ARBA" id="ARBA00022692"/>
    </source>
</evidence>
<dbReference type="SUPFAM" id="SSF55874">
    <property type="entry name" value="ATPase domain of HSP90 chaperone/DNA topoisomerase II/histidine kinase"/>
    <property type="match status" value="1"/>
</dbReference>
<dbReference type="Gene3D" id="3.30.565.10">
    <property type="entry name" value="Histidine kinase-like ATPase, C-terminal domain"/>
    <property type="match status" value="1"/>
</dbReference>
<evidence type="ECO:0000313" key="11">
    <source>
        <dbReference type="EMBL" id="GII91865.1"/>
    </source>
</evidence>
<dbReference type="PROSITE" id="PS50906">
    <property type="entry name" value="NIT"/>
    <property type="match status" value="1"/>
</dbReference>
<proteinExistence type="predicted"/>
<evidence type="ECO:0000256" key="7">
    <source>
        <dbReference type="ARBA" id="ARBA00022989"/>
    </source>
</evidence>
<accession>A0A919RFJ1</accession>
<keyword evidence="12" id="KW-1185">Reference proteome</keyword>
<comment type="catalytic activity">
    <reaction evidence="1">
        <text>ATP + protein L-histidine = ADP + protein N-phospho-L-histidine.</text>
        <dbReference type="EC" id="2.7.13.3"/>
    </reaction>
</comment>
<dbReference type="Pfam" id="PF02518">
    <property type="entry name" value="HATPase_c"/>
    <property type="match status" value="1"/>
</dbReference>
<keyword evidence="6" id="KW-0418">Kinase</keyword>
<gene>
    <name evidence="11" type="ORF">Ssi02_20960</name>
</gene>
<feature type="domain" description="NIT" evidence="10">
    <location>
        <begin position="57"/>
        <end position="306"/>
    </location>
</feature>
<feature type="compositionally biased region" description="Basic and acidic residues" evidence="8">
    <location>
        <begin position="753"/>
        <end position="762"/>
    </location>
</feature>
<dbReference type="InterPro" id="IPR036890">
    <property type="entry name" value="HATPase_C_sf"/>
</dbReference>
<dbReference type="PANTHER" id="PTHR45436">
    <property type="entry name" value="SENSOR HISTIDINE KINASE YKOH"/>
    <property type="match status" value="1"/>
</dbReference>
<evidence type="ECO:0000256" key="6">
    <source>
        <dbReference type="ARBA" id="ARBA00022777"/>
    </source>
</evidence>
<dbReference type="InterPro" id="IPR050428">
    <property type="entry name" value="TCS_sensor_his_kinase"/>
</dbReference>
<protein>
    <recommendedName>
        <fullName evidence="2">histidine kinase</fullName>
        <ecNumber evidence="2">2.7.13.3</ecNumber>
    </recommendedName>
</protein>
<dbReference type="AlphaFoldDB" id="A0A919RFJ1"/>
<dbReference type="EC" id="2.7.13.3" evidence="2"/>
<comment type="caution">
    <text evidence="11">The sequence shown here is derived from an EMBL/GenBank/DDBJ whole genome shotgun (WGS) entry which is preliminary data.</text>
</comment>
<evidence type="ECO:0000256" key="3">
    <source>
        <dbReference type="ARBA" id="ARBA00022553"/>
    </source>
</evidence>
<evidence type="ECO:0000313" key="12">
    <source>
        <dbReference type="Proteomes" id="UP000606172"/>
    </source>
</evidence>
<keyword evidence="7" id="KW-0472">Membrane</keyword>
<keyword evidence="4" id="KW-0808">Transferase</keyword>
<evidence type="ECO:0000259" key="10">
    <source>
        <dbReference type="PROSITE" id="PS50906"/>
    </source>
</evidence>
<dbReference type="GO" id="GO:0005886">
    <property type="term" value="C:plasma membrane"/>
    <property type="evidence" value="ECO:0007669"/>
    <property type="project" value="TreeGrafter"/>
</dbReference>
<dbReference type="GO" id="GO:0000160">
    <property type="term" value="P:phosphorelay signal transduction system"/>
    <property type="evidence" value="ECO:0007669"/>
    <property type="project" value="TreeGrafter"/>
</dbReference>
<keyword evidence="3" id="KW-0597">Phosphoprotein</keyword>
<feature type="compositionally biased region" description="Basic and acidic residues" evidence="8">
    <location>
        <begin position="717"/>
        <end position="729"/>
    </location>
</feature>
<dbReference type="InterPro" id="IPR010910">
    <property type="entry name" value="Nitrate/nitrite_sensing_bac"/>
</dbReference>
<dbReference type="PROSITE" id="PS50109">
    <property type="entry name" value="HIS_KIN"/>
    <property type="match status" value="1"/>
</dbReference>
<feature type="region of interest" description="Disordered" evidence="8">
    <location>
        <begin position="646"/>
        <end position="799"/>
    </location>
</feature>
<organism evidence="11 12">
    <name type="scientific">Sinosporangium siamense</name>
    <dbReference type="NCBI Taxonomy" id="1367973"/>
    <lineage>
        <taxon>Bacteria</taxon>
        <taxon>Bacillati</taxon>
        <taxon>Actinomycetota</taxon>
        <taxon>Actinomycetes</taxon>
        <taxon>Streptosporangiales</taxon>
        <taxon>Streptosporangiaceae</taxon>
        <taxon>Sinosporangium</taxon>
    </lineage>
</organism>
<dbReference type="EMBL" id="BOOW01000012">
    <property type="protein sequence ID" value="GII91865.1"/>
    <property type="molecule type" value="Genomic_DNA"/>
</dbReference>
<keyword evidence="5" id="KW-0812">Transmembrane</keyword>